<proteinExistence type="inferred from homology"/>
<dbReference type="Pfam" id="PF03662">
    <property type="entry name" value="Glyco_hydro_79n"/>
    <property type="match status" value="1"/>
</dbReference>
<keyword evidence="7" id="KW-0325">Glycoprotein</keyword>
<keyword evidence="3" id="KW-0964">Secreted</keyword>
<evidence type="ECO:0000256" key="4">
    <source>
        <dbReference type="ARBA" id="ARBA00022729"/>
    </source>
</evidence>
<feature type="chain" id="PRO_5032577895" evidence="11">
    <location>
        <begin position="21"/>
        <end position="505"/>
    </location>
</feature>
<dbReference type="EMBL" id="BMAC01000142">
    <property type="protein sequence ID" value="GFP87304.1"/>
    <property type="molecule type" value="Genomic_DNA"/>
</dbReference>
<evidence type="ECO:0000256" key="6">
    <source>
        <dbReference type="ARBA" id="ARBA00023136"/>
    </source>
</evidence>
<gene>
    <name evidence="12" type="ORF">PHJA_000874100</name>
</gene>
<evidence type="ECO:0000256" key="9">
    <source>
        <dbReference type="ARBA" id="ARBA00023765"/>
    </source>
</evidence>
<sequence>MKSKGLICCILLSLFCVSLAEKVNLRVNGEFSVAETDKNFICATLDWWPHDKCNYNQCPWGNAGILNLDLENKILANAIKAFRALRIRIGGSLQDKVVYKVGSYPKKCSDFEKKDERLFGFSKGCLNMHRWDSINKLFNETGAQMIFGLNALTRKKKLKSNDTLMVGAWDHQNAFEFMNYTVSKGYNIDSYELGNELCGSGIGVRVEAHQYAKDIKVLKKIVQKLYPDSPPPNVLGPAGFYEKKWFNTFLKIVGPNVIDGLTHHIYNLGAGSDKELIKKVENGTYLDRVAETYGNISSSIKAHGPWAKPWVGESGGAYNSGGKQVSSSFANGFWYLDQLGMTSKFGNQVFCRQSLIGGNYGLLDTATFIPKPDYYGALLWSRLMGKNVLSASHNASKSLRVYSHCSKNTTGISLLIINLSNSTTFEVKVNKYAAANQRQEYHLTPEGDDILSEVVLLNGTPLKLTETSDIPTLDPRFVNATSPIQVMPHSIVFATLEGFNATACA</sequence>
<evidence type="ECO:0000256" key="11">
    <source>
        <dbReference type="SAM" id="SignalP"/>
    </source>
</evidence>
<dbReference type="GO" id="GO:0005576">
    <property type="term" value="C:extracellular region"/>
    <property type="evidence" value="ECO:0007669"/>
    <property type="project" value="UniProtKB-SubCell"/>
</dbReference>
<dbReference type="PANTHER" id="PTHR14363:SF13">
    <property type="entry name" value="OS07G0598400 PROTEIN"/>
    <property type="match status" value="1"/>
</dbReference>
<dbReference type="PANTHER" id="PTHR14363">
    <property type="entry name" value="HEPARANASE-RELATED"/>
    <property type="match status" value="1"/>
</dbReference>
<evidence type="ECO:0000256" key="2">
    <source>
        <dbReference type="ARBA" id="ARBA00009800"/>
    </source>
</evidence>
<evidence type="ECO:0000256" key="3">
    <source>
        <dbReference type="ARBA" id="ARBA00022525"/>
    </source>
</evidence>
<feature type="signal peptide" evidence="11">
    <location>
        <begin position="1"/>
        <end position="20"/>
    </location>
</feature>
<evidence type="ECO:0000256" key="7">
    <source>
        <dbReference type="ARBA" id="ARBA00023180"/>
    </source>
</evidence>
<dbReference type="InterPro" id="IPR005199">
    <property type="entry name" value="Glyco_hydro_79"/>
</dbReference>
<comment type="similarity">
    <text evidence="2">Belongs to the glycosyl hydrolase 79 family.</text>
</comment>
<comment type="caution">
    <text evidence="12">The sequence shown here is derived from an EMBL/GenBank/DDBJ whole genome shotgun (WGS) entry which is preliminary data.</text>
</comment>
<keyword evidence="13" id="KW-1185">Reference proteome</keyword>
<dbReference type="Proteomes" id="UP000653305">
    <property type="component" value="Unassembled WGS sequence"/>
</dbReference>
<organism evidence="12 13">
    <name type="scientific">Phtheirospermum japonicum</name>
    <dbReference type="NCBI Taxonomy" id="374723"/>
    <lineage>
        <taxon>Eukaryota</taxon>
        <taxon>Viridiplantae</taxon>
        <taxon>Streptophyta</taxon>
        <taxon>Embryophyta</taxon>
        <taxon>Tracheophyta</taxon>
        <taxon>Spermatophyta</taxon>
        <taxon>Magnoliopsida</taxon>
        <taxon>eudicotyledons</taxon>
        <taxon>Gunneridae</taxon>
        <taxon>Pentapetalae</taxon>
        <taxon>asterids</taxon>
        <taxon>lamiids</taxon>
        <taxon>Lamiales</taxon>
        <taxon>Orobanchaceae</taxon>
        <taxon>Orobanchaceae incertae sedis</taxon>
        <taxon>Phtheirospermum</taxon>
    </lineage>
</organism>
<keyword evidence="6" id="KW-0472">Membrane</keyword>
<evidence type="ECO:0000256" key="8">
    <source>
        <dbReference type="ARBA" id="ARBA00023228"/>
    </source>
</evidence>
<dbReference type="GO" id="GO:0005765">
    <property type="term" value="C:lysosomal membrane"/>
    <property type="evidence" value="ECO:0007669"/>
    <property type="project" value="UniProtKB-SubCell"/>
</dbReference>
<evidence type="ECO:0000313" key="12">
    <source>
        <dbReference type="EMBL" id="GFP87304.1"/>
    </source>
</evidence>
<evidence type="ECO:0000256" key="1">
    <source>
        <dbReference type="ARBA" id="ARBA00004613"/>
    </source>
</evidence>
<dbReference type="Gene3D" id="3.20.20.80">
    <property type="entry name" value="Glycosidases"/>
    <property type="match status" value="1"/>
</dbReference>
<dbReference type="GO" id="GO:0004566">
    <property type="term" value="F:beta-glucuronidase activity"/>
    <property type="evidence" value="ECO:0007669"/>
    <property type="project" value="TreeGrafter"/>
</dbReference>
<evidence type="ECO:0000313" key="13">
    <source>
        <dbReference type="Proteomes" id="UP000653305"/>
    </source>
</evidence>
<dbReference type="SUPFAM" id="SSF51445">
    <property type="entry name" value="(Trans)glycosidases"/>
    <property type="match status" value="1"/>
</dbReference>
<evidence type="ECO:0000256" key="10">
    <source>
        <dbReference type="ARBA" id="ARBA00055929"/>
    </source>
</evidence>
<dbReference type="AlphaFoldDB" id="A0A830BS71"/>
<keyword evidence="5" id="KW-0378">Hydrolase</keyword>
<dbReference type="InterPro" id="IPR017853">
    <property type="entry name" value="GH"/>
</dbReference>
<accession>A0A830BS71</accession>
<dbReference type="GO" id="GO:0009505">
    <property type="term" value="C:plant-type cell wall"/>
    <property type="evidence" value="ECO:0007669"/>
    <property type="project" value="TreeGrafter"/>
</dbReference>
<reference evidence="12" key="1">
    <citation type="submission" date="2020-07" db="EMBL/GenBank/DDBJ databases">
        <title>Ethylene signaling mediates host invasion by parasitic plants.</title>
        <authorList>
            <person name="Yoshida S."/>
        </authorList>
    </citation>
    <scope>NUCLEOTIDE SEQUENCE</scope>
    <source>
        <strain evidence="12">Okayama</strain>
    </source>
</reference>
<protein>
    <submittedName>
        <fullName evidence="12">Heparanase-like protein 1</fullName>
    </submittedName>
</protein>
<keyword evidence="8" id="KW-0458">Lysosome</keyword>
<comment type="function">
    <text evidence="10">Endoglycosidase which is a cell surface and extracellular matrix-degrading enzyme. Cleaves heparan sulfate proteoglycans (HSPGs) into heparan sulfate side chains and core proteoglycans.</text>
</comment>
<comment type="subcellular location">
    <subcellularLocation>
        <location evidence="9">Lysosome membrane</location>
        <topology evidence="9">Peripheral membrane protein</topology>
    </subcellularLocation>
    <subcellularLocation>
        <location evidence="1">Secreted</location>
    </subcellularLocation>
</comment>
<evidence type="ECO:0000256" key="5">
    <source>
        <dbReference type="ARBA" id="ARBA00022801"/>
    </source>
</evidence>
<dbReference type="FunFam" id="3.20.20.80:FF:000023">
    <property type="entry name" value="heparanase-like protein 3"/>
    <property type="match status" value="1"/>
</dbReference>
<dbReference type="OrthoDB" id="726732at2759"/>
<keyword evidence="4 11" id="KW-0732">Signal</keyword>
<name>A0A830BS71_9LAMI</name>